<reference evidence="3" key="2">
    <citation type="journal article" date="2009" name="Genome Res.">
        <title>Comparative genomic analyses of the human fungal pathogens Coccidioides and their relatives.</title>
        <authorList>
            <person name="Sharpton T.J."/>
            <person name="Stajich J.E."/>
            <person name="Rounsley S.D."/>
            <person name="Gardner M.J."/>
            <person name="Wortman J.R."/>
            <person name="Jordar V.S."/>
            <person name="Maiti R."/>
            <person name="Kodira C.D."/>
            <person name="Neafsey D.E."/>
            <person name="Zeng Q."/>
            <person name="Hung C.-Y."/>
            <person name="McMahan C."/>
            <person name="Muszewska A."/>
            <person name="Grynberg M."/>
            <person name="Mandel M.A."/>
            <person name="Kellner E.M."/>
            <person name="Barker B.M."/>
            <person name="Galgiani J.N."/>
            <person name="Orbach M.J."/>
            <person name="Kirkland T.N."/>
            <person name="Cole G.T."/>
            <person name="Henn M.R."/>
            <person name="Birren B.W."/>
            <person name="Taylor J.W."/>
        </authorList>
    </citation>
    <scope>NUCLEOTIDE SEQUENCE [LARGE SCALE GENOMIC DNA]</scope>
    <source>
        <strain evidence="3">RMSCC 3488</strain>
    </source>
</reference>
<dbReference type="PANTHER" id="PTHR28244">
    <property type="entry name" value="RNA POLYMERASE I-SPECIFIC TRANSCRIPTION INITIATION FACTOR RRN11"/>
    <property type="match status" value="1"/>
</dbReference>
<feature type="region of interest" description="Disordered" evidence="1">
    <location>
        <begin position="1"/>
        <end position="110"/>
    </location>
</feature>
<dbReference type="EMBL" id="DS268111">
    <property type="protein sequence ID" value="KMM68598.1"/>
    <property type="molecule type" value="Genomic_DNA"/>
</dbReference>
<proteinExistence type="predicted"/>
<organism evidence="2 3">
    <name type="scientific">Coccidioides posadasii RMSCC 3488</name>
    <dbReference type="NCBI Taxonomy" id="454284"/>
    <lineage>
        <taxon>Eukaryota</taxon>
        <taxon>Fungi</taxon>
        <taxon>Dikarya</taxon>
        <taxon>Ascomycota</taxon>
        <taxon>Pezizomycotina</taxon>
        <taxon>Eurotiomycetes</taxon>
        <taxon>Eurotiomycetidae</taxon>
        <taxon>Onygenales</taxon>
        <taxon>Onygenaceae</taxon>
        <taxon>Coccidioides</taxon>
    </lineage>
</organism>
<dbReference type="InterPro" id="IPR053029">
    <property type="entry name" value="RNA_pol_I-specific_init_factor"/>
</dbReference>
<dbReference type="AlphaFoldDB" id="A0A0J6FE88"/>
<dbReference type="GO" id="GO:0001181">
    <property type="term" value="F:RNA polymerase I general transcription initiation factor activity"/>
    <property type="evidence" value="ECO:0007669"/>
    <property type="project" value="InterPro"/>
</dbReference>
<reference evidence="3" key="3">
    <citation type="journal article" date="2010" name="Genome Res.">
        <title>Population genomic sequencing of Coccidioides fungi reveals recent hybridization and transposon control.</title>
        <authorList>
            <person name="Neafsey D.E."/>
            <person name="Barker B.M."/>
            <person name="Sharpton T.J."/>
            <person name="Stajich J.E."/>
            <person name="Park D.J."/>
            <person name="Whiston E."/>
            <person name="Hung C.-Y."/>
            <person name="McMahan C."/>
            <person name="White J."/>
            <person name="Sykes S."/>
            <person name="Heiman D."/>
            <person name="Young S."/>
            <person name="Zeng Q."/>
            <person name="Abouelleil A."/>
            <person name="Aftuck L."/>
            <person name="Bessette D."/>
            <person name="Brown A."/>
            <person name="FitzGerald M."/>
            <person name="Lui A."/>
            <person name="Macdonald J.P."/>
            <person name="Priest M."/>
            <person name="Orbach M.J."/>
            <person name="Galgiani J.N."/>
            <person name="Kirkland T.N."/>
            <person name="Cole G.T."/>
            <person name="Birren B.W."/>
            <person name="Henn M.R."/>
            <person name="Taylor J.W."/>
            <person name="Rounsley S.D."/>
        </authorList>
    </citation>
    <scope>NUCLEOTIDE SEQUENCE [LARGE SCALE GENOMIC DNA]</scope>
    <source>
        <strain evidence="3">RMSCC 3488</strain>
    </source>
</reference>
<dbReference type="VEuPathDB" id="FungiDB:CPAG_04924"/>
<accession>A0A0J6FE88</accession>
<reference evidence="2 3" key="1">
    <citation type="submission" date="2007-06" db="EMBL/GenBank/DDBJ databases">
        <title>The Genome Sequence of Coccidioides posadasii RMSCC_3488.</title>
        <authorList>
            <consortium name="Coccidioides Genome Resources Consortium"/>
            <consortium name="The Broad Institute Genome Sequencing Platform"/>
            <person name="Henn M.R."/>
            <person name="Sykes S."/>
            <person name="Young S."/>
            <person name="Jaffe D."/>
            <person name="Berlin A."/>
            <person name="Alvarez P."/>
            <person name="Butler J."/>
            <person name="Gnerre S."/>
            <person name="Grabherr M."/>
            <person name="Mauceli E."/>
            <person name="Brockman W."/>
            <person name="Kodira C."/>
            <person name="Alvarado L."/>
            <person name="Zeng Q."/>
            <person name="Crawford M."/>
            <person name="Antoine C."/>
            <person name="Devon K."/>
            <person name="Galgiani J."/>
            <person name="Orsborn K."/>
            <person name="Lewis M.L."/>
            <person name="Nusbaum C."/>
            <person name="Galagan J."/>
            <person name="Birren B."/>
        </authorList>
    </citation>
    <scope>NUCLEOTIDE SEQUENCE [LARGE SCALE GENOMIC DNA]</scope>
    <source>
        <strain evidence="2 3">RMSCC 3488</strain>
    </source>
</reference>
<sequence>MARQRPLVEDTDASSIETGSDSSDYEDIGAASSGRQSRATSTVKSDRASSSSSSFSRRPCRRSTSARSSVILTPDEAHQYRIAGQPPDMELPGGNFPHSGLSSASGVKPATRRRIESDLAQLNPPVFLPGSARNSLRLKHLGVITTILHRCLLEGDYVRAGRAWGLILRDEWGGHAVDVRTEGRWGIGAEILLWRDGQMAAAGAEGGGGKGGYKTEWFSRRGFERAKQYYERLILHYPYRKHAPNALGPWISTRLCLDFGYRSFRRRVELRGRLLHMMYNMSMTSDPGREDRTKGPKLSARDLARELEEAQQIALSPDEAAEQGVQMGGDKDGDITMMSYDDKVDSILARMEEGLGMERRQAEVDKAKEFFERARARKVGPLSAADKVYMDSIDSY</sequence>
<evidence type="ECO:0000256" key="1">
    <source>
        <dbReference type="SAM" id="MobiDB-lite"/>
    </source>
</evidence>
<feature type="compositionally biased region" description="Polar residues" evidence="1">
    <location>
        <begin position="13"/>
        <end position="22"/>
    </location>
</feature>
<dbReference type="Proteomes" id="UP000054567">
    <property type="component" value="Unassembled WGS sequence"/>
</dbReference>
<name>A0A0J6FE88_COCPO</name>
<dbReference type="GO" id="GO:0070860">
    <property type="term" value="C:RNA polymerase I core factor complex"/>
    <property type="evidence" value="ECO:0007669"/>
    <property type="project" value="TreeGrafter"/>
</dbReference>
<protein>
    <submittedName>
        <fullName evidence="2">Uncharacterized protein</fullName>
    </submittedName>
</protein>
<feature type="compositionally biased region" description="Low complexity" evidence="1">
    <location>
        <begin position="40"/>
        <end position="65"/>
    </location>
</feature>
<evidence type="ECO:0000313" key="3">
    <source>
        <dbReference type="Proteomes" id="UP000054567"/>
    </source>
</evidence>
<dbReference type="GO" id="GO:0017025">
    <property type="term" value="F:TBP-class protein binding"/>
    <property type="evidence" value="ECO:0007669"/>
    <property type="project" value="TreeGrafter"/>
</dbReference>
<dbReference type="Pfam" id="PF04090">
    <property type="entry name" value="Rrn11"/>
    <property type="match status" value="1"/>
</dbReference>
<dbReference type="GO" id="GO:0001164">
    <property type="term" value="F:RNA polymerase I core promoter sequence-specific DNA binding"/>
    <property type="evidence" value="ECO:0007669"/>
    <property type="project" value="InterPro"/>
</dbReference>
<gene>
    <name evidence="2" type="ORF">CPAG_04924</name>
</gene>
<dbReference type="OrthoDB" id="2159786at2759"/>
<dbReference type="PANTHER" id="PTHR28244:SF1">
    <property type="entry name" value="RNA POLYMERASE I-SPECIFIC TRANSCRIPTION INITIATION FACTOR RRN11"/>
    <property type="match status" value="1"/>
</dbReference>
<dbReference type="GO" id="GO:0042790">
    <property type="term" value="P:nucleolar large rRNA transcription by RNA polymerase I"/>
    <property type="evidence" value="ECO:0007669"/>
    <property type="project" value="TreeGrafter"/>
</dbReference>
<evidence type="ECO:0000313" key="2">
    <source>
        <dbReference type="EMBL" id="KMM68598.1"/>
    </source>
</evidence>
<dbReference type="InterPro" id="IPR007224">
    <property type="entry name" value="TIF_Rrn11"/>
</dbReference>